<dbReference type="InterPro" id="IPR006638">
    <property type="entry name" value="Elp3/MiaA/NifB-like_rSAM"/>
</dbReference>
<dbReference type="Pfam" id="PF06969">
    <property type="entry name" value="HemN_C"/>
    <property type="match status" value="1"/>
</dbReference>
<dbReference type="eggNOG" id="COG0635">
    <property type="taxonomic scope" value="Bacteria"/>
</dbReference>
<name>A0A073CIY6_PLAA1</name>
<dbReference type="PANTHER" id="PTHR13932:SF5">
    <property type="entry name" value="RADICAL S-ADENOSYL METHIONINE DOMAIN-CONTAINING PROTEIN 1, MITOCHONDRIAL"/>
    <property type="match status" value="1"/>
</dbReference>
<gene>
    <name evidence="5" type="primary">hemN</name>
    <name evidence="5" type="ORF">A19Y_2818</name>
</gene>
<dbReference type="InterPro" id="IPR023404">
    <property type="entry name" value="rSAM_horseshoe"/>
</dbReference>
<keyword evidence="3" id="KW-0479">Metal-binding</keyword>
<keyword evidence="3" id="KW-0349">Heme</keyword>
<evidence type="ECO:0000313" key="5">
    <source>
        <dbReference type="EMBL" id="KEI67688.1"/>
    </source>
</evidence>
<keyword evidence="3" id="KW-0949">S-adenosyl-L-methionine</keyword>
<dbReference type="RefSeq" id="WP_042154869.1">
    <property type="nucleotide sequence ID" value="NZ_CM002803.1"/>
</dbReference>
<dbReference type="InterPro" id="IPR010723">
    <property type="entry name" value="HemN_C"/>
</dbReference>
<dbReference type="PANTHER" id="PTHR13932">
    <property type="entry name" value="COPROPORPHYRINIGEN III OXIDASE"/>
    <property type="match status" value="1"/>
</dbReference>
<dbReference type="GO" id="GO:0046872">
    <property type="term" value="F:metal ion binding"/>
    <property type="evidence" value="ECO:0007669"/>
    <property type="project" value="UniProtKB-UniRule"/>
</dbReference>
<dbReference type="GO" id="GO:0006779">
    <property type="term" value="P:porphyrin-containing compound biosynthetic process"/>
    <property type="evidence" value="ECO:0007669"/>
    <property type="project" value="InterPro"/>
</dbReference>
<keyword evidence="3" id="KW-0963">Cytoplasm</keyword>
<evidence type="ECO:0000259" key="4">
    <source>
        <dbReference type="PROSITE" id="PS51918"/>
    </source>
</evidence>
<keyword evidence="5" id="KW-0560">Oxidoreductase</keyword>
<dbReference type="PATRIC" id="fig|388467.6.peg.2763"/>
<dbReference type="PROSITE" id="PS51918">
    <property type="entry name" value="RADICAL_SAM"/>
    <property type="match status" value="1"/>
</dbReference>
<comment type="function">
    <text evidence="3">Probably acts as a heme chaperone, transferring heme to an unknown acceptor. Binds one molecule of heme per monomer, possibly covalently. Binds 1 [4Fe-4S] cluster. The cluster is coordinated with 3 cysteines and an exchangeable S-adenosyl-L-methionine.</text>
</comment>
<dbReference type="SFLD" id="SFLDF00288">
    <property type="entry name" value="HemN-like__clustered_with_nucl"/>
    <property type="match status" value="1"/>
</dbReference>
<keyword evidence="3" id="KW-0004">4Fe-4S</keyword>
<dbReference type="InterPro" id="IPR007197">
    <property type="entry name" value="rSAM"/>
</dbReference>
<evidence type="ECO:0000256" key="1">
    <source>
        <dbReference type="ARBA" id="ARBA00006100"/>
    </source>
</evidence>
<keyword evidence="3" id="KW-0143">Chaperone</keyword>
<evidence type="ECO:0000313" key="6">
    <source>
        <dbReference type="Proteomes" id="UP000027395"/>
    </source>
</evidence>
<dbReference type="Gene3D" id="3.80.30.20">
    <property type="entry name" value="tm_1862 like domain"/>
    <property type="match status" value="1"/>
</dbReference>
<dbReference type="InterPro" id="IPR034505">
    <property type="entry name" value="Coproporphyrinogen-III_oxidase"/>
</dbReference>
<dbReference type="NCBIfam" id="TIGR00539">
    <property type="entry name" value="hemN_rel"/>
    <property type="match status" value="1"/>
</dbReference>
<keyword evidence="3" id="KW-0408">Iron</keyword>
<dbReference type="AlphaFoldDB" id="A0A073CIY6"/>
<comment type="similarity">
    <text evidence="1">Belongs to the anaerobic coproporphyrinogen-III oxidase family. HemW subfamily.</text>
</comment>
<dbReference type="SUPFAM" id="SSF102114">
    <property type="entry name" value="Radical SAM enzymes"/>
    <property type="match status" value="1"/>
</dbReference>
<dbReference type="HOGENOM" id="CLU_027579_2_0_3"/>
<dbReference type="SFLD" id="SFLDF00562">
    <property type="entry name" value="HemN-like__clustered_with_heat"/>
    <property type="match status" value="1"/>
</dbReference>
<evidence type="ECO:0000256" key="2">
    <source>
        <dbReference type="ARBA" id="ARBA00017228"/>
    </source>
</evidence>
<organism evidence="5 6">
    <name type="scientific">Planktothrix agardhii (strain NIVA-CYA 126/8)</name>
    <dbReference type="NCBI Taxonomy" id="388467"/>
    <lineage>
        <taxon>Bacteria</taxon>
        <taxon>Bacillati</taxon>
        <taxon>Cyanobacteriota</taxon>
        <taxon>Cyanophyceae</taxon>
        <taxon>Oscillatoriophycideae</taxon>
        <taxon>Oscillatoriales</taxon>
        <taxon>Microcoleaceae</taxon>
        <taxon>Planktothrix</taxon>
    </lineage>
</organism>
<dbReference type="Proteomes" id="UP000027395">
    <property type="component" value="Chromosome"/>
</dbReference>
<dbReference type="InterPro" id="IPR004559">
    <property type="entry name" value="HemW-like"/>
</dbReference>
<dbReference type="InterPro" id="IPR058240">
    <property type="entry name" value="rSAM_sf"/>
</dbReference>
<protein>
    <recommendedName>
        <fullName evidence="2 3">Heme chaperone HemW</fullName>
    </recommendedName>
</protein>
<sequence length="426" mass="48346">MTDSSILTNTQSQPGFPSLESPRSAYLHIPFCRRRCFYCDFAVSVVGDRQHGDNSAIIQDYVKVLCQEIAQQSVSSNIYPLKTVFFGGGTPSLLSVNQLEQILHLVDKKLGISTDAEISMEVDPGTFDQEKLQGFLDLGVNRISLGVQGFQDKLLQLAGRSHTVDDIFSAINIIEKTGIKNWSLDLISGLPEQTLEDWEYSLKTLLKINPNHISIYDLIVEDKTPFSRYYTPGEFPLPTEESTAQMYRLAQQLLTQAGYEHYEISNYAKPEFQCQHNLVYWKKQPYYGFGMGAASYLQGYRLTRPRKRQEYYAWVNGNYSYNIAEFVDTTQEKLLETLMLGLRLAEGINLEYLSQQFGAETLAQILTILITFKNQGLVQFLDTQKQPISNTIQPHLNQGFIQLTDPDGFLLSNQILSTLFAELSDL</sequence>
<dbReference type="SMART" id="SM00729">
    <property type="entry name" value="Elp3"/>
    <property type="match status" value="1"/>
</dbReference>
<dbReference type="GO" id="GO:0004109">
    <property type="term" value="F:coproporphyrinogen oxidase activity"/>
    <property type="evidence" value="ECO:0007669"/>
    <property type="project" value="InterPro"/>
</dbReference>
<dbReference type="STRING" id="388467.A19Y_2818"/>
<dbReference type="EMBL" id="CM002803">
    <property type="protein sequence ID" value="KEI67688.1"/>
    <property type="molecule type" value="Genomic_DNA"/>
</dbReference>
<dbReference type="SFLD" id="SFLDS00029">
    <property type="entry name" value="Radical_SAM"/>
    <property type="match status" value="1"/>
</dbReference>
<feature type="domain" description="Radical SAM core" evidence="4">
    <location>
        <begin position="17"/>
        <end position="260"/>
    </location>
</feature>
<dbReference type="GO" id="GO:0051539">
    <property type="term" value="F:4 iron, 4 sulfur cluster binding"/>
    <property type="evidence" value="ECO:0007669"/>
    <property type="project" value="UniProtKB-UniRule"/>
</dbReference>
<dbReference type="SFLD" id="SFLDG01065">
    <property type="entry name" value="anaerobic_coproporphyrinogen-I"/>
    <property type="match status" value="1"/>
</dbReference>
<accession>A0A073CIY6</accession>
<comment type="subcellular location">
    <subcellularLocation>
        <location evidence="3">Cytoplasm</location>
    </subcellularLocation>
</comment>
<evidence type="ECO:0000256" key="3">
    <source>
        <dbReference type="RuleBase" id="RU364116"/>
    </source>
</evidence>
<reference evidence="5 6" key="1">
    <citation type="journal article" date="2014" name="Appl. Environ. Microbiol.">
        <title>Elucidation of insertion elements encoded on plasmids and in vitro construction of shuttle vectors from the toxic cyanobacterium Planktothrix.</title>
        <authorList>
            <person name="Christiansen G."/>
            <person name="Goesmann A."/>
            <person name="Kurmayer R."/>
        </authorList>
    </citation>
    <scope>NUCLEOTIDE SEQUENCE [LARGE SCALE GENOMIC DNA]</scope>
    <source>
        <strain evidence="5 6">NIVA-CYA 126/8</strain>
    </source>
</reference>
<proteinExistence type="inferred from homology"/>
<keyword evidence="3" id="KW-0411">Iron-sulfur</keyword>
<dbReference type="Pfam" id="PF04055">
    <property type="entry name" value="Radical_SAM"/>
    <property type="match status" value="1"/>
</dbReference>
<keyword evidence="6" id="KW-1185">Reference proteome</keyword>
<dbReference type="CDD" id="cd01335">
    <property type="entry name" value="Radical_SAM"/>
    <property type="match status" value="1"/>
</dbReference>
<dbReference type="GO" id="GO:0005737">
    <property type="term" value="C:cytoplasm"/>
    <property type="evidence" value="ECO:0007669"/>
    <property type="project" value="UniProtKB-SubCell"/>
</dbReference>